<dbReference type="SUPFAM" id="SSF48498">
    <property type="entry name" value="Tetracyclin repressor-like, C-terminal domain"/>
    <property type="match status" value="1"/>
</dbReference>
<sequence length="188" mass="20313">MRDGSKTRAKIVTEALRLFAQKGVAGTSIRDIAGAVGVAEAALYRHFPSKDALSRSLFLDGYARLAGDILAADQAHAEFDTKIGRIVEVFCTLFDEDRALFAFLLLSQHTHLAEVPNEAGKNVVEAVRSIFADAMRRGDIPERDADLLTAMSLGIVAQPAIFTLYGRLQGPLRHRAPDLAKAILAVVG</sequence>
<organism evidence="6 7">
    <name type="scientific">Labrys okinawensis</name>
    <dbReference type="NCBI Taxonomy" id="346911"/>
    <lineage>
        <taxon>Bacteria</taxon>
        <taxon>Pseudomonadati</taxon>
        <taxon>Pseudomonadota</taxon>
        <taxon>Alphaproteobacteria</taxon>
        <taxon>Hyphomicrobiales</taxon>
        <taxon>Xanthobacteraceae</taxon>
        <taxon>Labrys</taxon>
    </lineage>
</organism>
<dbReference type="PROSITE" id="PS01081">
    <property type="entry name" value="HTH_TETR_1"/>
    <property type="match status" value="1"/>
</dbReference>
<evidence type="ECO:0000256" key="4">
    <source>
        <dbReference type="PROSITE-ProRule" id="PRU00335"/>
    </source>
</evidence>
<keyword evidence="7" id="KW-1185">Reference proteome</keyword>
<evidence type="ECO:0000313" key="6">
    <source>
        <dbReference type="EMBL" id="PRH88094.1"/>
    </source>
</evidence>
<dbReference type="SUPFAM" id="SSF46689">
    <property type="entry name" value="Homeodomain-like"/>
    <property type="match status" value="1"/>
</dbReference>
<keyword evidence="1" id="KW-0805">Transcription regulation</keyword>
<proteinExistence type="predicted"/>
<dbReference type="OrthoDB" id="7465645at2"/>
<dbReference type="InterPro" id="IPR023772">
    <property type="entry name" value="DNA-bd_HTH_TetR-type_CS"/>
</dbReference>
<dbReference type="PROSITE" id="PS50977">
    <property type="entry name" value="HTH_TETR_2"/>
    <property type="match status" value="1"/>
</dbReference>
<name>A0A2S9QFH2_9HYPH</name>
<keyword evidence="2 4" id="KW-0238">DNA-binding</keyword>
<dbReference type="InterPro" id="IPR009057">
    <property type="entry name" value="Homeodomain-like_sf"/>
</dbReference>
<dbReference type="GO" id="GO:0003700">
    <property type="term" value="F:DNA-binding transcription factor activity"/>
    <property type="evidence" value="ECO:0007669"/>
    <property type="project" value="TreeGrafter"/>
</dbReference>
<dbReference type="AlphaFoldDB" id="A0A2S9QFH2"/>
<reference evidence="6 7" key="1">
    <citation type="submission" date="2018-02" db="EMBL/GenBank/DDBJ databases">
        <title>Whole genome sequencing of endophytic bacterium.</title>
        <authorList>
            <person name="Eedara R."/>
            <person name="Podile A.R."/>
        </authorList>
    </citation>
    <scope>NUCLEOTIDE SEQUENCE [LARGE SCALE GENOMIC DNA]</scope>
    <source>
        <strain evidence="6 7">RP1T</strain>
    </source>
</reference>
<accession>A0A2S9QFH2</accession>
<dbReference type="Pfam" id="PF00440">
    <property type="entry name" value="TetR_N"/>
    <property type="match status" value="1"/>
</dbReference>
<protein>
    <submittedName>
        <fullName evidence="6">TetR/AcrR family transcriptional regulator</fullName>
    </submittedName>
</protein>
<evidence type="ECO:0000256" key="1">
    <source>
        <dbReference type="ARBA" id="ARBA00023015"/>
    </source>
</evidence>
<evidence type="ECO:0000256" key="3">
    <source>
        <dbReference type="ARBA" id="ARBA00023163"/>
    </source>
</evidence>
<dbReference type="InterPro" id="IPR050109">
    <property type="entry name" value="HTH-type_TetR-like_transc_reg"/>
</dbReference>
<dbReference type="Proteomes" id="UP000237682">
    <property type="component" value="Unassembled WGS sequence"/>
</dbReference>
<gene>
    <name evidence="6" type="ORF">C5L14_09405</name>
</gene>
<dbReference type="PANTHER" id="PTHR30055">
    <property type="entry name" value="HTH-TYPE TRANSCRIPTIONAL REGULATOR RUTR"/>
    <property type="match status" value="1"/>
</dbReference>
<evidence type="ECO:0000313" key="7">
    <source>
        <dbReference type="Proteomes" id="UP000237682"/>
    </source>
</evidence>
<dbReference type="Gene3D" id="1.10.357.10">
    <property type="entry name" value="Tetracycline Repressor, domain 2"/>
    <property type="match status" value="1"/>
</dbReference>
<feature type="DNA-binding region" description="H-T-H motif" evidence="4">
    <location>
        <begin position="28"/>
        <end position="47"/>
    </location>
</feature>
<dbReference type="GO" id="GO:0000976">
    <property type="term" value="F:transcription cis-regulatory region binding"/>
    <property type="evidence" value="ECO:0007669"/>
    <property type="project" value="TreeGrafter"/>
</dbReference>
<evidence type="ECO:0000256" key="2">
    <source>
        <dbReference type="ARBA" id="ARBA00023125"/>
    </source>
</evidence>
<evidence type="ECO:0000259" key="5">
    <source>
        <dbReference type="PROSITE" id="PS50977"/>
    </source>
</evidence>
<dbReference type="PANTHER" id="PTHR30055:SF234">
    <property type="entry name" value="HTH-TYPE TRANSCRIPTIONAL REGULATOR BETI"/>
    <property type="match status" value="1"/>
</dbReference>
<dbReference type="InterPro" id="IPR001647">
    <property type="entry name" value="HTH_TetR"/>
</dbReference>
<dbReference type="PRINTS" id="PR00455">
    <property type="entry name" value="HTHTETR"/>
</dbReference>
<dbReference type="RefSeq" id="WP_105861759.1">
    <property type="nucleotide sequence ID" value="NZ_PUEJ01000003.1"/>
</dbReference>
<feature type="domain" description="HTH tetR-type" evidence="5">
    <location>
        <begin position="5"/>
        <end position="65"/>
    </location>
</feature>
<dbReference type="EMBL" id="PUEJ01000003">
    <property type="protein sequence ID" value="PRH88094.1"/>
    <property type="molecule type" value="Genomic_DNA"/>
</dbReference>
<keyword evidence="3" id="KW-0804">Transcription</keyword>
<dbReference type="InterPro" id="IPR036271">
    <property type="entry name" value="Tet_transcr_reg_TetR-rel_C_sf"/>
</dbReference>
<comment type="caution">
    <text evidence="6">The sequence shown here is derived from an EMBL/GenBank/DDBJ whole genome shotgun (WGS) entry which is preliminary data.</text>
</comment>